<comment type="caution">
    <text evidence="1">The sequence shown here is derived from an EMBL/GenBank/DDBJ whole genome shotgun (WGS) entry which is preliminary data.</text>
</comment>
<protein>
    <submittedName>
        <fullName evidence="1">Uncharacterized protein</fullName>
    </submittedName>
</protein>
<proteinExistence type="predicted"/>
<dbReference type="EMBL" id="PJQY01000122">
    <property type="protein sequence ID" value="PQQ18153.1"/>
    <property type="molecule type" value="Genomic_DNA"/>
</dbReference>
<gene>
    <name evidence="1" type="ORF">Pyn_34313</name>
</gene>
<name>A0A314ZIF1_PRUYE</name>
<evidence type="ECO:0000313" key="1">
    <source>
        <dbReference type="EMBL" id="PQQ18153.1"/>
    </source>
</evidence>
<organism evidence="1 2">
    <name type="scientific">Prunus yedoensis var. nudiflora</name>
    <dbReference type="NCBI Taxonomy" id="2094558"/>
    <lineage>
        <taxon>Eukaryota</taxon>
        <taxon>Viridiplantae</taxon>
        <taxon>Streptophyta</taxon>
        <taxon>Embryophyta</taxon>
        <taxon>Tracheophyta</taxon>
        <taxon>Spermatophyta</taxon>
        <taxon>Magnoliopsida</taxon>
        <taxon>eudicotyledons</taxon>
        <taxon>Gunneridae</taxon>
        <taxon>Pentapetalae</taxon>
        <taxon>rosids</taxon>
        <taxon>fabids</taxon>
        <taxon>Rosales</taxon>
        <taxon>Rosaceae</taxon>
        <taxon>Amygdaloideae</taxon>
        <taxon>Amygdaleae</taxon>
        <taxon>Prunus</taxon>
    </lineage>
</organism>
<dbReference type="Proteomes" id="UP000250321">
    <property type="component" value="Unassembled WGS sequence"/>
</dbReference>
<reference evidence="1 2" key="1">
    <citation type="submission" date="2018-02" db="EMBL/GenBank/DDBJ databases">
        <title>Draft genome of wild Prunus yedoensis var. nudiflora.</title>
        <authorList>
            <person name="Baek S."/>
            <person name="Kim J.-H."/>
            <person name="Choi K."/>
            <person name="Kim G.-B."/>
            <person name="Cho A."/>
            <person name="Jang H."/>
            <person name="Shin C.-H."/>
            <person name="Yu H.-J."/>
            <person name="Mun J.-H."/>
        </authorList>
    </citation>
    <scope>NUCLEOTIDE SEQUENCE [LARGE SCALE GENOMIC DNA]</scope>
    <source>
        <strain evidence="2">cv. Jeju island</strain>
        <tissue evidence="1">Leaf</tissue>
    </source>
</reference>
<keyword evidence="2" id="KW-1185">Reference proteome</keyword>
<accession>A0A314ZIF1</accession>
<sequence length="225" mass="23940">MDDIREDFGEGDHYDHAEDAFVHSSSYPEEQGGSDAFADSSVRHINIESIVDVTDDPNLAAVVADPVQSTQEVGGTAHNMEIVPVVPSSSSTFDSLVEAALAESSPTIVPANSPDAVPVSRAASPLSPIIQHLLRRNLETDLSPTLPVAFRSKTFTFHGTLPAPSHIQPLLRIPGSSFPTPLPLVPFDNATIDGEPLAKETVTEIIPAGHYTHILAGMGTILYCI</sequence>
<dbReference type="AlphaFoldDB" id="A0A314ZIF1"/>
<evidence type="ECO:0000313" key="2">
    <source>
        <dbReference type="Proteomes" id="UP000250321"/>
    </source>
</evidence>